<protein>
    <submittedName>
        <fullName evidence="4">Ribosomal protein S16 domain-containing protein</fullName>
    </submittedName>
</protein>
<dbReference type="GO" id="GO:0005739">
    <property type="term" value="C:mitochondrion"/>
    <property type="evidence" value="ECO:0007669"/>
    <property type="project" value="GOC"/>
</dbReference>
<dbReference type="GO" id="GO:0032543">
    <property type="term" value="P:mitochondrial translation"/>
    <property type="evidence" value="ECO:0007669"/>
    <property type="project" value="TreeGrafter"/>
</dbReference>
<dbReference type="PANTHER" id="PTHR12919:SF20">
    <property type="entry name" value="SMALL RIBOSOMAL SUBUNIT PROTEIN BS16M"/>
    <property type="match status" value="1"/>
</dbReference>
<dbReference type="PANTHER" id="PTHR12919">
    <property type="entry name" value="30S RIBOSOMAL PROTEIN S16"/>
    <property type="match status" value="1"/>
</dbReference>
<evidence type="ECO:0000313" key="4">
    <source>
        <dbReference type="EMBL" id="EPZ35522.1"/>
    </source>
</evidence>
<keyword evidence="3" id="KW-0687">Ribonucleoprotein</keyword>
<comment type="similarity">
    <text evidence="1">Belongs to the bacterial ribosomal protein bS16 family.</text>
</comment>
<dbReference type="EMBL" id="KE560823">
    <property type="protein sequence ID" value="EPZ35522.1"/>
    <property type="molecule type" value="Genomic_DNA"/>
</dbReference>
<dbReference type="Proteomes" id="UP000030755">
    <property type="component" value="Unassembled WGS sequence"/>
</dbReference>
<organism evidence="4 5">
    <name type="scientific">Rozella allomycis (strain CSF55)</name>
    <dbReference type="NCBI Taxonomy" id="988480"/>
    <lineage>
        <taxon>Eukaryota</taxon>
        <taxon>Fungi</taxon>
        <taxon>Fungi incertae sedis</taxon>
        <taxon>Cryptomycota</taxon>
        <taxon>Cryptomycota incertae sedis</taxon>
        <taxon>Rozella</taxon>
    </lineage>
</organism>
<dbReference type="Pfam" id="PF00886">
    <property type="entry name" value="Ribosomal_S16"/>
    <property type="match status" value="1"/>
</dbReference>
<evidence type="ECO:0000256" key="2">
    <source>
        <dbReference type="ARBA" id="ARBA00022980"/>
    </source>
</evidence>
<dbReference type="NCBIfam" id="TIGR00002">
    <property type="entry name" value="S16"/>
    <property type="match status" value="1"/>
</dbReference>
<dbReference type="AlphaFoldDB" id="A0A075AZ34"/>
<keyword evidence="5" id="KW-1185">Reference proteome</keyword>
<accession>A0A075AZ34</accession>
<evidence type="ECO:0000256" key="3">
    <source>
        <dbReference type="ARBA" id="ARBA00023274"/>
    </source>
</evidence>
<dbReference type="GO" id="GO:0015935">
    <property type="term" value="C:small ribosomal subunit"/>
    <property type="evidence" value="ECO:0007669"/>
    <property type="project" value="TreeGrafter"/>
</dbReference>
<dbReference type="HOGENOM" id="CLU_1806654_0_0_1"/>
<dbReference type="InterPro" id="IPR000307">
    <property type="entry name" value="Ribosomal_bS16"/>
</dbReference>
<dbReference type="HAMAP" id="MF_00385">
    <property type="entry name" value="Ribosomal_bS16"/>
    <property type="match status" value="1"/>
</dbReference>
<dbReference type="OrthoDB" id="407221at2759"/>
<keyword evidence="2 4" id="KW-0689">Ribosomal protein</keyword>
<sequence>MVKLPHPNNFLFFKRHLPKGNVRIRMQQLGSTKARFYRIVVAPKEAKRNGKFIEELGSYEPYPDSEKRKYVLLDFTRIKYWLGNGAQPMGLVRKLLGKANIMPSIPRGRHCNVDIHDETVSYGQDDMQMKYPHAKHEKKVVPDFTNLSNEKDIKEIVSK</sequence>
<gene>
    <name evidence="4" type="ORF">O9G_003955</name>
</gene>
<dbReference type="GO" id="GO:0003735">
    <property type="term" value="F:structural constituent of ribosome"/>
    <property type="evidence" value="ECO:0007669"/>
    <property type="project" value="InterPro"/>
</dbReference>
<dbReference type="InterPro" id="IPR023803">
    <property type="entry name" value="Ribosomal_bS16_dom_sf"/>
</dbReference>
<dbReference type="Gene3D" id="3.30.1320.10">
    <property type="match status" value="1"/>
</dbReference>
<proteinExistence type="inferred from homology"/>
<name>A0A075AZ34_ROZAC</name>
<evidence type="ECO:0000313" key="5">
    <source>
        <dbReference type="Proteomes" id="UP000030755"/>
    </source>
</evidence>
<evidence type="ECO:0000256" key="1">
    <source>
        <dbReference type="ARBA" id="ARBA00006668"/>
    </source>
</evidence>
<reference evidence="4 5" key="1">
    <citation type="journal article" date="2013" name="Curr. Biol.">
        <title>Shared signatures of parasitism and phylogenomics unite Cryptomycota and microsporidia.</title>
        <authorList>
            <person name="James T.Y."/>
            <person name="Pelin A."/>
            <person name="Bonen L."/>
            <person name="Ahrendt S."/>
            <person name="Sain D."/>
            <person name="Corradi N."/>
            <person name="Stajich J.E."/>
        </authorList>
    </citation>
    <scope>NUCLEOTIDE SEQUENCE [LARGE SCALE GENOMIC DNA]</scope>
    <source>
        <strain evidence="4 5">CSF55</strain>
    </source>
</reference>
<dbReference type="STRING" id="988480.A0A075AZ34"/>
<dbReference type="SUPFAM" id="SSF54565">
    <property type="entry name" value="Ribosomal protein S16"/>
    <property type="match status" value="1"/>
</dbReference>